<dbReference type="NCBIfam" id="TIGR02241">
    <property type="entry name" value="conserved hypothetical phage tail region protein"/>
    <property type="match status" value="1"/>
</dbReference>
<dbReference type="AlphaFoldDB" id="A0A919KKW9"/>
<dbReference type="PANTHER" id="PTHR38009:SF1">
    <property type="entry name" value="CONSERVED HYPOTHETICAL PHAGE TAIL PROTEIN"/>
    <property type="match status" value="1"/>
</dbReference>
<reference evidence="1" key="2">
    <citation type="submission" date="2020-09" db="EMBL/GenBank/DDBJ databases">
        <authorList>
            <person name="Sun Q."/>
            <person name="Ohkuma M."/>
        </authorList>
    </citation>
    <scope>NUCLEOTIDE SEQUENCE</scope>
    <source>
        <strain evidence="1">JCM 4646</strain>
    </source>
</reference>
<reference evidence="1" key="1">
    <citation type="journal article" date="2014" name="Int. J. Syst. Evol. Microbiol.">
        <title>Complete genome sequence of Corynebacterium casei LMG S-19264T (=DSM 44701T), isolated from a smear-ripened cheese.</title>
        <authorList>
            <consortium name="US DOE Joint Genome Institute (JGI-PGF)"/>
            <person name="Walter F."/>
            <person name="Albersmeier A."/>
            <person name="Kalinowski J."/>
            <person name="Ruckert C."/>
        </authorList>
    </citation>
    <scope>NUCLEOTIDE SEQUENCE</scope>
    <source>
        <strain evidence="1">JCM 4646</strain>
    </source>
</reference>
<organism evidence="1 2">
    <name type="scientific">Kitasatospora indigofera</name>
    <dbReference type="NCBI Taxonomy" id="67307"/>
    <lineage>
        <taxon>Bacteria</taxon>
        <taxon>Bacillati</taxon>
        <taxon>Actinomycetota</taxon>
        <taxon>Actinomycetes</taxon>
        <taxon>Kitasatosporales</taxon>
        <taxon>Streptomycetaceae</taxon>
        <taxon>Kitasatospora</taxon>
    </lineage>
</organism>
<protein>
    <submittedName>
        <fullName evidence="1">Phage tail protein</fullName>
    </submittedName>
</protein>
<dbReference type="EMBL" id="BNBO01000002">
    <property type="protein sequence ID" value="GHH60910.1"/>
    <property type="molecule type" value="Genomic_DNA"/>
</dbReference>
<evidence type="ECO:0000313" key="1">
    <source>
        <dbReference type="EMBL" id="GHH60910.1"/>
    </source>
</evidence>
<gene>
    <name evidence="1" type="ORF">GCM10018781_06410</name>
</gene>
<dbReference type="GO" id="GO:0005198">
    <property type="term" value="F:structural molecule activity"/>
    <property type="evidence" value="ECO:0007669"/>
    <property type="project" value="InterPro"/>
</dbReference>
<name>A0A919KKW9_9ACTN</name>
<evidence type="ECO:0000313" key="2">
    <source>
        <dbReference type="Proteomes" id="UP000617734"/>
    </source>
</evidence>
<dbReference type="PANTHER" id="PTHR38009">
    <property type="entry name" value="CONSERVED HYPOTHETICAL PHAGE TAIL PROTEIN"/>
    <property type="match status" value="1"/>
</dbReference>
<sequence>MTLPYPGTSVHFQLQISGIDLGDFSTCSGLGAEVEVEQRAEGGNNSFVWQLPTRITYPNVTLSRGLTPDTAKVSRFLATLPTQVTRGSAQITALTPQLTAGPVLATWALREVIVVRWTGPSFDPSRSEVATESIELAHHGFL</sequence>
<dbReference type="RefSeq" id="WP_190209202.1">
    <property type="nucleotide sequence ID" value="NZ_BNBO01000002.1"/>
</dbReference>
<accession>A0A919KKW9</accession>
<dbReference type="Proteomes" id="UP000617734">
    <property type="component" value="Unassembled WGS sequence"/>
</dbReference>
<dbReference type="GeneID" id="95351170"/>
<keyword evidence="2" id="KW-1185">Reference proteome</keyword>
<dbReference type="InterPro" id="IPR011747">
    <property type="entry name" value="CHP02241"/>
</dbReference>
<comment type="caution">
    <text evidence="1">The sequence shown here is derived from an EMBL/GenBank/DDBJ whole genome shotgun (WGS) entry which is preliminary data.</text>
</comment>
<proteinExistence type="predicted"/>
<dbReference type="Pfam" id="PF06841">
    <property type="entry name" value="Phage_T4_gp19"/>
    <property type="match status" value="1"/>
</dbReference>
<dbReference type="InterPro" id="IPR010667">
    <property type="entry name" value="Phage_T4_Gp19"/>
</dbReference>